<evidence type="ECO:0000313" key="1">
    <source>
        <dbReference type="EMBL" id="QHL91382.1"/>
    </source>
</evidence>
<sequence length="95" mass="10113">MTTPLELFLLLTALFAGLTGLGGHRVDAGARGEQVAMVSAPRAAVQAAAWTVRAARPALRLPRRPDARRITAIVPALRAAMLPAGLRPALVRRRE</sequence>
<keyword evidence="2" id="KW-1185">Reference proteome</keyword>
<dbReference type="AlphaFoldDB" id="A0A7Z2NXM2"/>
<evidence type="ECO:0000313" key="2">
    <source>
        <dbReference type="Proteomes" id="UP000464468"/>
    </source>
</evidence>
<dbReference type="KEGG" id="schy:GVO57_11875"/>
<dbReference type="RefSeq" id="WP_160593312.1">
    <property type="nucleotide sequence ID" value="NZ_CP047895.1"/>
</dbReference>
<name>A0A7Z2NXM2_9SPHN</name>
<protein>
    <submittedName>
        <fullName evidence="1">Uncharacterized protein</fullName>
    </submittedName>
</protein>
<reference evidence="1 2" key="1">
    <citation type="submission" date="2020-01" db="EMBL/GenBank/DDBJ databases">
        <title>Sphingomonas sp. C33 whole genome sequece.</title>
        <authorList>
            <person name="Park C."/>
        </authorList>
    </citation>
    <scope>NUCLEOTIDE SEQUENCE [LARGE SCALE GENOMIC DNA]</scope>
    <source>
        <strain evidence="1 2">C33</strain>
    </source>
</reference>
<dbReference type="EMBL" id="CP047895">
    <property type="protein sequence ID" value="QHL91382.1"/>
    <property type="molecule type" value="Genomic_DNA"/>
</dbReference>
<proteinExistence type="predicted"/>
<gene>
    <name evidence="1" type="ORF">GVO57_11875</name>
</gene>
<organism evidence="1 2">
    <name type="scientific">Sphingomonas changnyeongensis</name>
    <dbReference type="NCBI Taxonomy" id="2698679"/>
    <lineage>
        <taxon>Bacteria</taxon>
        <taxon>Pseudomonadati</taxon>
        <taxon>Pseudomonadota</taxon>
        <taxon>Alphaproteobacteria</taxon>
        <taxon>Sphingomonadales</taxon>
        <taxon>Sphingomonadaceae</taxon>
        <taxon>Sphingomonas</taxon>
    </lineage>
</organism>
<accession>A0A7Z2NXM2</accession>
<dbReference type="Proteomes" id="UP000464468">
    <property type="component" value="Chromosome"/>
</dbReference>